<dbReference type="InterPro" id="IPR036291">
    <property type="entry name" value="NAD(P)-bd_dom_sf"/>
</dbReference>
<dbReference type="InterPro" id="IPR002347">
    <property type="entry name" value="SDR_fam"/>
</dbReference>
<dbReference type="Pfam" id="PF00106">
    <property type="entry name" value="adh_short"/>
    <property type="match status" value="1"/>
</dbReference>
<accession>A0ABN6VF10</accession>
<dbReference type="PRINTS" id="PR00080">
    <property type="entry name" value="SDRFAMILY"/>
</dbReference>
<dbReference type="PRINTS" id="PR00081">
    <property type="entry name" value="GDHRDH"/>
</dbReference>
<dbReference type="InterPro" id="IPR020904">
    <property type="entry name" value="Sc_DH/Rdtase_CS"/>
</dbReference>
<dbReference type="EMBL" id="AP027142">
    <property type="protein sequence ID" value="BDV33799.1"/>
    <property type="molecule type" value="Genomic_DNA"/>
</dbReference>
<proteinExistence type="inferred from homology"/>
<dbReference type="PROSITE" id="PS00061">
    <property type="entry name" value="ADH_SHORT"/>
    <property type="match status" value="1"/>
</dbReference>
<dbReference type="PANTHER" id="PTHR42879:SF2">
    <property type="entry name" value="3-OXOACYL-[ACYL-CARRIER-PROTEIN] REDUCTASE FABG"/>
    <property type="match status" value="1"/>
</dbReference>
<evidence type="ECO:0000256" key="2">
    <source>
        <dbReference type="RuleBase" id="RU000363"/>
    </source>
</evidence>
<name>A0ABN6VF10_9HYPH</name>
<dbReference type="SUPFAM" id="SSF51735">
    <property type="entry name" value="NAD(P)-binding Rossmann-fold domains"/>
    <property type="match status" value="1"/>
</dbReference>
<protein>
    <submittedName>
        <fullName evidence="4">3-oxoacyl-ACP reductase</fullName>
    </submittedName>
</protein>
<sequence>MRRNVIVTGGSRGLGLAISRRLVADGFRVIAVARKPSDALDEEIARASGALAFAALDLSQIDAIADFVLRLKKEFGAPYGLVNNAGLGTEGLLATMHNSQIDQLTRVNVTAPIVLTKYVVRNMMSAGQGGRIVNMSSIIASTGYNALSVYGATKAALIGFTKSLSREVGRMGVTVNAVAPGFIETEMTASLGEEERAKIAARAALRRLAAPEDVANAVSYLLDDKARNITGTVMTVDAGATA</sequence>
<evidence type="ECO:0000256" key="1">
    <source>
        <dbReference type="ARBA" id="ARBA00006484"/>
    </source>
</evidence>
<dbReference type="InterPro" id="IPR057326">
    <property type="entry name" value="KR_dom"/>
</dbReference>
<gene>
    <name evidence="4" type="ORF">SS37A_13280</name>
</gene>
<organism evidence="4 5">
    <name type="scientific">Methylocystis iwaonis</name>
    <dbReference type="NCBI Taxonomy" id="2885079"/>
    <lineage>
        <taxon>Bacteria</taxon>
        <taxon>Pseudomonadati</taxon>
        <taxon>Pseudomonadota</taxon>
        <taxon>Alphaproteobacteria</taxon>
        <taxon>Hyphomicrobiales</taxon>
        <taxon>Methylocystaceae</taxon>
        <taxon>Methylocystis</taxon>
    </lineage>
</organism>
<comment type="similarity">
    <text evidence="1 2">Belongs to the short-chain dehydrogenases/reductases (SDR) family.</text>
</comment>
<dbReference type="SMART" id="SM00822">
    <property type="entry name" value="PKS_KR"/>
    <property type="match status" value="1"/>
</dbReference>
<evidence type="ECO:0000313" key="4">
    <source>
        <dbReference type="EMBL" id="BDV33799.1"/>
    </source>
</evidence>
<dbReference type="CDD" id="cd05233">
    <property type="entry name" value="SDR_c"/>
    <property type="match status" value="1"/>
</dbReference>
<dbReference type="RefSeq" id="WP_281931323.1">
    <property type="nucleotide sequence ID" value="NZ_AP027142.1"/>
</dbReference>
<dbReference type="Proteomes" id="UP001317629">
    <property type="component" value="Chromosome"/>
</dbReference>
<dbReference type="Gene3D" id="3.40.50.720">
    <property type="entry name" value="NAD(P)-binding Rossmann-like Domain"/>
    <property type="match status" value="1"/>
</dbReference>
<dbReference type="PANTHER" id="PTHR42879">
    <property type="entry name" value="3-OXOACYL-(ACYL-CARRIER-PROTEIN) REDUCTASE"/>
    <property type="match status" value="1"/>
</dbReference>
<reference evidence="4 5" key="1">
    <citation type="journal article" date="2023" name="Int. J. Syst. Evol. Microbiol.">
        <title>Methylocystis iwaonis sp. nov., a type II methane-oxidizing bacterium from surface soil of a rice paddy field in Japan, and emended description of the genus Methylocystis (ex Whittenbury et al. 1970) Bowman et al. 1993.</title>
        <authorList>
            <person name="Kaise H."/>
            <person name="Sawadogo J.B."/>
            <person name="Alam M.S."/>
            <person name="Ueno C."/>
            <person name="Dianou D."/>
            <person name="Shinjo R."/>
            <person name="Asakawa S."/>
        </authorList>
    </citation>
    <scope>NUCLEOTIDE SEQUENCE [LARGE SCALE GENOMIC DNA]</scope>
    <source>
        <strain evidence="4 5">SS37A-Re</strain>
    </source>
</reference>
<evidence type="ECO:0000259" key="3">
    <source>
        <dbReference type="SMART" id="SM00822"/>
    </source>
</evidence>
<feature type="domain" description="Ketoreductase" evidence="3">
    <location>
        <begin position="3"/>
        <end position="181"/>
    </location>
</feature>
<keyword evidence="5" id="KW-1185">Reference proteome</keyword>
<evidence type="ECO:0000313" key="5">
    <source>
        <dbReference type="Proteomes" id="UP001317629"/>
    </source>
</evidence>
<dbReference type="InterPro" id="IPR050259">
    <property type="entry name" value="SDR"/>
</dbReference>